<dbReference type="AlphaFoldDB" id="A0A7C3VPI4"/>
<evidence type="ECO:0000256" key="1">
    <source>
        <dbReference type="SAM" id="SignalP"/>
    </source>
</evidence>
<reference evidence="2" key="1">
    <citation type="journal article" date="2020" name="mSystems">
        <title>Genome- and Community-Level Interaction Insights into Carbon Utilization and Element Cycling Functions of Hydrothermarchaeota in Hydrothermal Sediment.</title>
        <authorList>
            <person name="Zhou Z."/>
            <person name="Liu Y."/>
            <person name="Xu W."/>
            <person name="Pan J."/>
            <person name="Luo Z.H."/>
            <person name="Li M."/>
        </authorList>
    </citation>
    <scope>NUCLEOTIDE SEQUENCE [LARGE SCALE GENOMIC DNA]</scope>
    <source>
        <strain evidence="2">SpSt-374</strain>
    </source>
</reference>
<keyword evidence="1" id="KW-0732">Signal</keyword>
<gene>
    <name evidence="2" type="ORF">ENR15_20415</name>
</gene>
<dbReference type="EMBL" id="DSPX01000202">
    <property type="protein sequence ID" value="HGG02938.1"/>
    <property type="molecule type" value="Genomic_DNA"/>
</dbReference>
<evidence type="ECO:0008006" key="3">
    <source>
        <dbReference type="Google" id="ProtNLM"/>
    </source>
</evidence>
<protein>
    <recommendedName>
        <fullName evidence="3">SH3 domain-containing protein</fullName>
    </recommendedName>
</protein>
<feature type="signal peptide" evidence="1">
    <location>
        <begin position="1"/>
        <end position="27"/>
    </location>
</feature>
<dbReference type="Gene3D" id="2.30.30.40">
    <property type="entry name" value="SH3 Domains"/>
    <property type="match status" value="1"/>
</dbReference>
<accession>A0A7C3VPI4</accession>
<feature type="chain" id="PRO_5027965556" description="SH3 domain-containing protein" evidence="1">
    <location>
        <begin position="28"/>
        <end position="126"/>
    </location>
</feature>
<proteinExistence type="predicted"/>
<sequence>MPQPKIYPHIIPAILAAYTILSSAALANQPPPPDAKGRFYNIDWPTWRVVDRDPRGLNCRRGPGINHSIVTRLRLMTLLTPVTPRRLEVDKDGDPWMEVRLSNGGSCFISANTWYVMPSWEEQGRR</sequence>
<evidence type="ECO:0000313" key="2">
    <source>
        <dbReference type="EMBL" id="HGG02938.1"/>
    </source>
</evidence>
<organism evidence="2">
    <name type="scientific">Planktothricoides sp. SpSt-374</name>
    <dbReference type="NCBI Taxonomy" id="2282167"/>
    <lineage>
        <taxon>Bacteria</taxon>
        <taxon>Bacillati</taxon>
        <taxon>Cyanobacteriota</taxon>
        <taxon>Cyanophyceae</taxon>
        <taxon>Oscillatoriophycideae</taxon>
        <taxon>Oscillatoriales</taxon>
        <taxon>Oscillatoriaceae</taxon>
        <taxon>Planktothricoides</taxon>
    </lineage>
</organism>
<name>A0A7C3VPI4_9CYAN</name>
<comment type="caution">
    <text evidence="2">The sequence shown here is derived from an EMBL/GenBank/DDBJ whole genome shotgun (WGS) entry which is preliminary data.</text>
</comment>